<keyword evidence="3" id="KW-1185">Reference proteome</keyword>
<evidence type="ECO:0000256" key="1">
    <source>
        <dbReference type="SAM" id="MobiDB-lite"/>
    </source>
</evidence>
<name>A0A2I0ANW1_9ASPA</name>
<dbReference type="EMBL" id="KZ451969">
    <property type="protein sequence ID" value="PKA57156.1"/>
    <property type="molecule type" value="Genomic_DNA"/>
</dbReference>
<organism evidence="2 3">
    <name type="scientific">Apostasia shenzhenica</name>
    <dbReference type="NCBI Taxonomy" id="1088818"/>
    <lineage>
        <taxon>Eukaryota</taxon>
        <taxon>Viridiplantae</taxon>
        <taxon>Streptophyta</taxon>
        <taxon>Embryophyta</taxon>
        <taxon>Tracheophyta</taxon>
        <taxon>Spermatophyta</taxon>
        <taxon>Magnoliopsida</taxon>
        <taxon>Liliopsida</taxon>
        <taxon>Asparagales</taxon>
        <taxon>Orchidaceae</taxon>
        <taxon>Apostasioideae</taxon>
        <taxon>Apostasia</taxon>
    </lineage>
</organism>
<dbReference type="Proteomes" id="UP000236161">
    <property type="component" value="Unassembled WGS sequence"/>
</dbReference>
<evidence type="ECO:0000313" key="2">
    <source>
        <dbReference type="EMBL" id="PKA57156.1"/>
    </source>
</evidence>
<sequence>MLHPCPGAQALLQRRHPRRLFRHLDPQIPGAALFDLPIADASRQQRRLRCHRHRFRRRSFAGAACRRLPGYGPERRDQTADDGDELVMDAVPGGAAVSFAHELKKPEGPGAAAVQFGDGEIGVAVAIDEVGEGPIAGGVAVASVERRRALRGCGGEGFRIAVPAVGVEDSGASGDRAEEDAAPAPDRRPHRQTFHPTKISRRDRIAIQFIRGKKNQLRLKLSGRLESINSSRVYKSIGRFGEETSE</sequence>
<reference evidence="2 3" key="1">
    <citation type="journal article" date="2017" name="Nature">
        <title>The Apostasia genome and the evolution of orchids.</title>
        <authorList>
            <person name="Zhang G.Q."/>
            <person name="Liu K.W."/>
            <person name="Li Z."/>
            <person name="Lohaus R."/>
            <person name="Hsiao Y.Y."/>
            <person name="Niu S.C."/>
            <person name="Wang J.Y."/>
            <person name="Lin Y.C."/>
            <person name="Xu Q."/>
            <person name="Chen L.J."/>
            <person name="Yoshida K."/>
            <person name="Fujiwara S."/>
            <person name="Wang Z.W."/>
            <person name="Zhang Y.Q."/>
            <person name="Mitsuda N."/>
            <person name="Wang M."/>
            <person name="Liu G.H."/>
            <person name="Pecoraro L."/>
            <person name="Huang H.X."/>
            <person name="Xiao X.J."/>
            <person name="Lin M."/>
            <person name="Wu X.Y."/>
            <person name="Wu W.L."/>
            <person name="Chen Y.Y."/>
            <person name="Chang S.B."/>
            <person name="Sakamoto S."/>
            <person name="Ohme-Takagi M."/>
            <person name="Yagi M."/>
            <person name="Zeng S.J."/>
            <person name="Shen C.Y."/>
            <person name="Yeh C.M."/>
            <person name="Luo Y.B."/>
            <person name="Tsai W.C."/>
            <person name="Van de Peer Y."/>
            <person name="Liu Z.J."/>
        </authorList>
    </citation>
    <scope>NUCLEOTIDE SEQUENCE [LARGE SCALE GENOMIC DNA]</scope>
    <source>
        <strain evidence="3">cv. Shenzhen</strain>
        <tissue evidence="2">Stem</tissue>
    </source>
</reference>
<evidence type="ECO:0000313" key="3">
    <source>
        <dbReference type="Proteomes" id="UP000236161"/>
    </source>
</evidence>
<proteinExistence type="predicted"/>
<dbReference type="AlphaFoldDB" id="A0A2I0ANW1"/>
<accession>A0A2I0ANW1</accession>
<protein>
    <submittedName>
        <fullName evidence="2">Uncharacterized protein</fullName>
    </submittedName>
</protein>
<feature type="compositionally biased region" description="Basic residues" evidence="1">
    <location>
        <begin position="188"/>
        <end position="198"/>
    </location>
</feature>
<gene>
    <name evidence="2" type="ORF">AXF42_Ash002460</name>
</gene>
<feature type="region of interest" description="Disordered" evidence="1">
    <location>
        <begin position="168"/>
        <end position="198"/>
    </location>
</feature>